<evidence type="ECO:0000313" key="2">
    <source>
        <dbReference type="EMBL" id="TVY01024.1"/>
    </source>
</evidence>
<dbReference type="SUPFAM" id="SSF51735">
    <property type="entry name" value="NAD(P)-binding Rossmann-fold domains"/>
    <property type="match status" value="1"/>
</dbReference>
<keyword evidence="3" id="KW-1185">Reference proteome</keyword>
<dbReference type="InterPro" id="IPR036291">
    <property type="entry name" value="NAD(P)-bd_dom_sf"/>
</dbReference>
<reference evidence="2 3" key="1">
    <citation type="submission" date="2019-07" db="EMBL/GenBank/DDBJ databases">
        <authorList>
            <person name="Kim J."/>
        </authorList>
    </citation>
    <scope>NUCLEOTIDE SEQUENCE [LARGE SCALE GENOMIC DNA]</scope>
    <source>
        <strain evidence="2 3">JC52</strain>
    </source>
</reference>
<evidence type="ECO:0000259" key="1">
    <source>
        <dbReference type="Pfam" id="PF01408"/>
    </source>
</evidence>
<dbReference type="Gene3D" id="3.40.50.720">
    <property type="entry name" value="NAD(P)-binding Rossmann-like Domain"/>
    <property type="match status" value="1"/>
</dbReference>
<organism evidence="2 3">
    <name type="scientific">Paenibacillus cremeus</name>
    <dbReference type="NCBI Taxonomy" id="2163881"/>
    <lineage>
        <taxon>Bacteria</taxon>
        <taxon>Bacillati</taxon>
        <taxon>Bacillota</taxon>
        <taxon>Bacilli</taxon>
        <taxon>Bacillales</taxon>
        <taxon>Paenibacillaceae</taxon>
        <taxon>Paenibacillus</taxon>
    </lineage>
</organism>
<sequence length="364" mass="40439">MGKIAKFSIIGGGGFRAQSFLKIAQALPDQFQVSGLVVRNEELGAAMERKWNVTTYRTLEDLLAKEQPDFVVVSVSRTACPDYLLQLAERGIPALSETPPAGDLVSSLTLYEQLTRLKAKVQVAEQYQFQPMHAARIAIAQSGRLGPITEATVSTSHLYHGASLIRKLLNVGFAEATIQAKRFMLPLIAGPTRQGIPQKEETIVVPREIAWIDFGGEKLGIYDWTKDQHRSWIRSNHVSVRGVRGELFDARMNVLADFQTPLHLELNRINRGEEESMEGYFLQGIIAGDSWVYRNPFAPASLSDDEIAMGTCLKRMAEYVQGAAPFYSVAEALQDHYLGMLIEQAVATGERVTAVWQPWAESTE</sequence>
<proteinExistence type="predicted"/>
<dbReference type="Pfam" id="PF01408">
    <property type="entry name" value="GFO_IDH_MocA"/>
    <property type="match status" value="1"/>
</dbReference>
<comment type="caution">
    <text evidence="2">The sequence shown here is derived from an EMBL/GenBank/DDBJ whole genome shotgun (WGS) entry which is preliminary data.</text>
</comment>
<dbReference type="RefSeq" id="WP_144854501.1">
    <property type="nucleotide sequence ID" value="NZ_VNJI01000072.1"/>
</dbReference>
<accession>A0A559JMB9</accession>
<dbReference type="GO" id="GO:0000166">
    <property type="term" value="F:nucleotide binding"/>
    <property type="evidence" value="ECO:0007669"/>
    <property type="project" value="InterPro"/>
</dbReference>
<gene>
    <name evidence="2" type="ORF">FPZ49_32755</name>
</gene>
<dbReference type="OrthoDB" id="9772350at2"/>
<protein>
    <submittedName>
        <fullName evidence="2">Gfo/Idh/MocA family oxidoreductase</fullName>
    </submittedName>
</protein>
<evidence type="ECO:0000313" key="3">
    <source>
        <dbReference type="Proteomes" id="UP000317036"/>
    </source>
</evidence>
<dbReference type="Proteomes" id="UP000317036">
    <property type="component" value="Unassembled WGS sequence"/>
</dbReference>
<dbReference type="AlphaFoldDB" id="A0A559JMB9"/>
<feature type="domain" description="Gfo/Idh/MocA-like oxidoreductase N-terminal" evidence="1">
    <location>
        <begin position="6"/>
        <end position="123"/>
    </location>
</feature>
<dbReference type="EMBL" id="VNJI01000072">
    <property type="protein sequence ID" value="TVY01024.1"/>
    <property type="molecule type" value="Genomic_DNA"/>
</dbReference>
<name>A0A559JMB9_9BACL</name>
<dbReference type="InterPro" id="IPR000683">
    <property type="entry name" value="Gfo/Idh/MocA-like_OxRdtase_N"/>
</dbReference>